<reference evidence="8 9" key="1">
    <citation type="journal article" date="2016" name="Genome Announc.">
        <title>Complete Genome Sequence of Aurantimicrobium minutum Type Strain KNCT, a Planktonic Ultramicrobacterium Isolated from River Water.</title>
        <authorList>
            <person name="Nakai R."/>
            <person name="Fujisawa T."/>
            <person name="Nakamura Y."/>
            <person name="Nishide H."/>
            <person name="Uchiyama I."/>
            <person name="Baba T."/>
            <person name="Toyoda A."/>
            <person name="Fujiyama A."/>
            <person name="Naganuma T."/>
            <person name="Niki H."/>
        </authorList>
    </citation>
    <scope>NUCLEOTIDE SEQUENCE [LARGE SCALE GENOMIC DNA]</scope>
    <source>
        <strain evidence="8 9">KNC</strain>
    </source>
</reference>
<gene>
    <name evidence="8" type="ORF">AUMI_12550</name>
</gene>
<dbReference type="Proteomes" id="UP000243847">
    <property type="component" value="Chromosome sequence1"/>
</dbReference>
<dbReference type="GO" id="GO:0005886">
    <property type="term" value="C:plasma membrane"/>
    <property type="evidence" value="ECO:0007669"/>
    <property type="project" value="TreeGrafter"/>
</dbReference>
<feature type="transmembrane region" description="Helical" evidence="6">
    <location>
        <begin position="72"/>
        <end position="92"/>
    </location>
</feature>
<protein>
    <recommendedName>
        <fullName evidence="7">GtrA/DPMS transmembrane domain-containing protein</fullName>
    </recommendedName>
</protein>
<keyword evidence="3 6" id="KW-0812">Transmembrane</keyword>
<dbReference type="Pfam" id="PF04138">
    <property type="entry name" value="GtrA_DPMS_TM"/>
    <property type="match status" value="1"/>
</dbReference>
<evidence type="ECO:0000256" key="4">
    <source>
        <dbReference type="ARBA" id="ARBA00022989"/>
    </source>
</evidence>
<feature type="domain" description="GtrA/DPMS transmembrane" evidence="7">
    <location>
        <begin position="9"/>
        <end position="129"/>
    </location>
</feature>
<dbReference type="InterPro" id="IPR051401">
    <property type="entry name" value="GtrA_CellWall_Glycosyl"/>
</dbReference>
<dbReference type="InterPro" id="IPR007267">
    <property type="entry name" value="GtrA_DPMS_TM"/>
</dbReference>
<feature type="transmembrane region" description="Helical" evidence="6">
    <location>
        <begin position="104"/>
        <end position="124"/>
    </location>
</feature>
<dbReference type="PANTHER" id="PTHR38459">
    <property type="entry name" value="PROPHAGE BACTOPRENOL-LINKED GLUCOSE TRANSLOCASE HOMOLOG"/>
    <property type="match status" value="1"/>
</dbReference>
<evidence type="ECO:0000313" key="9">
    <source>
        <dbReference type="Proteomes" id="UP000243847"/>
    </source>
</evidence>
<comment type="subcellular location">
    <subcellularLocation>
        <location evidence="1">Membrane</location>
        <topology evidence="1">Multi-pass membrane protein</topology>
    </subcellularLocation>
</comment>
<sequence length="134" mass="14826">MKKSTKPLRFILVGIANTAIDFIVLLSLTTFGLPLVVANFISTSVALTFSFFANRNFTFGSTGKKRSQAVRFLLVTLVGLWVLQPIVLVLAVPVLEGMLSREASIVVAKLIATVVSMVWNYLLYDSLVFRKSQR</sequence>
<evidence type="ECO:0000256" key="5">
    <source>
        <dbReference type="ARBA" id="ARBA00023136"/>
    </source>
</evidence>
<dbReference type="PANTHER" id="PTHR38459:SF1">
    <property type="entry name" value="PROPHAGE BACTOPRENOL-LINKED GLUCOSE TRANSLOCASE HOMOLOG"/>
    <property type="match status" value="1"/>
</dbReference>
<dbReference type="KEGG" id="amin:AUMI_12550"/>
<dbReference type="GO" id="GO:0000271">
    <property type="term" value="P:polysaccharide biosynthetic process"/>
    <property type="evidence" value="ECO:0007669"/>
    <property type="project" value="InterPro"/>
</dbReference>
<feature type="transmembrane region" description="Helical" evidence="6">
    <location>
        <begin position="31"/>
        <end position="52"/>
    </location>
</feature>
<dbReference type="GeneID" id="80451439"/>
<dbReference type="RefSeq" id="WP_096380463.1">
    <property type="nucleotide sequence ID" value="NZ_AP017457.1"/>
</dbReference>
<evidence type="ECO:0000256" key="6">
    <source>
        <dbReference type="SAM" id="Phobius"/>
    </source>
</evidence>
<name>A0A182C1S2_9MICO</name>
<evidence type="ECO:0000256" key="2">
    <source>
        <dbReference type="ARBA" id="ARBA00009399"/>
    </source>
</evidence>
<evidence type="ECO:0000256" key="3">
    <source>
        <dbReference type="ARBA" id="ARBA00022692"/>
    </source>
</evidence>
<evidence type="ECO:0000313" key="8">
    <source>
        <dbReference type="EMBL" id="BAU98797.1"/>
    </source>
</evidence>
<evidence type="ECO:0000259" key="7">
    <source>
        <dbReference type="Pfam" id="PF04138"/>
    </source>
</evidence>
<evidence type="ECO:0000256" key="1">
    <source>
        <dbReference type="ARBA" id="ARBA00004141"/>
    </source>
</evidence>
<feature type="transmembrane region" description="Helical" evidence="6">
    <location>
        <begin position="7"/>
        <end position="25"/>
    </location>
</feature>
<proteinExistence type="inferred from homology"/>
<comment type="similarity">
    <text evidence="2">Belongs to the GtrA family.</text>
</comment>
<keyword evidence="5 6" id="KW-0472">Membrane</keyword>
<organism evidence="8 9">
    <name type="scientific">Aurantimicrobium minutum</name>
    <dbReference type="NCBI Taxonomy" id="708131"/>
    <lineage>
        <taxon>Bacteria</taxon>
        <taxon>Bacillati</taxon>
        <taxon>Actinomycetota</taxon>
        <taxon>Actinomycetes</taxon>
        <taxon>Micrococcales</taxon>
        <taxon>Microbacteriaceae</taxon>
        <taxon>Aurantimicrobium</taxon>
    </lineage>
</organism>
<accession>A0A182C1S2</accession>
<dbReference type="OrthoDB" id="3192123at2"/>
<dbReference type="EMBL" id="AP017457">
    <property type="protein sequence ID" value="BAU98797.1"/>
    <property type="molecule type" value="Genomic_DNA"/>
</dbReference>
<dbReference type="AlphaFoldDB" id="A0A182C1S2"/>
<keyword evidence="4 6" id="KW-1133">Transmembrane helix</keyword>